<sequence>MKYFLSAIFLIIVFMYAMYFCISIVVNNGRVQRDLFYHYNYVPDTLLNTVRVHKLKSKV</sequence>
<protein>
    <submittedName>
        <fullName evidence="2">Ac110-like protein</fullName>
    </submittedName>
</protein>
<organism evidence="2 3">
    <name type="scientific">Bombyx mandarina nucleopolyhedrovirus</name>
    <dbReference type="NCBI Taxonomy" id="640862"/>
    <lineage>
        <taxon>Viruses</taxon>
        <taxon>Viruses incertae sedis</taxon>
        <taxon>Naldaviricetes</taxon>
        <taxon>Lefavirales</taxon>
        <taxon>Baculoviridae</taxon>
        <taxon>Alphabaculovirus</taxon>
        <taxon>Alphabaculovirus bomori</taxon>
    </lineage>
</organism>
<keyword evidence="1" id="KW-0472">Membrane</keyword>
<accession>C3VP02</accession>
<proteinExistence type="predicted"/>
<evidence type="ECO:0000313" key="2">
    <source>
        <dbReference type="EMBL" id="ACQ57286.1"/>
    </source>
</evidence>
<keyword evidence="1" id="KW-0812">Transmembrane</keyword>
<keyword evidence="1" id="KW-1133">Transmembrane helix</keyword>
<evidence type="ECO:0000313" key="3">
    <source>
        <dbReference type="Proteomes" id="UP000241696"/>
    </source>
</evidence>
<feature type="transmembrane region" description="Helical" evidence="1">
    <location>
        <begin position="6"/>
        <end position="26"/>
    </location>
</feature>
<name>C3VP02_NPVBM</name>
<dbReference type="InterPro" id="IPR009903">
    <property type="entry name" value="AcMNPV_AC110"/>
</dbReference>
<dbReference type="Proteomes" id="UP000241696">
    <property type="component" value="Segment"/>
</dbReference>
<evidence type="ECO:0000256" key="1">
    <source>
        <dbReference type="SAM" id="Phobius"/>
    </source>
</evidence>
<dbReference type="Pfam" id="PF07280">
    <property type="entry name" value="Ac110_PIF"/>
    <property type="match status" value="1"/>
</dbReference>
<dbReference type="EMBL" id="FJ882854">
    <property type="protein sequence ID" value="ACQ57286.1"/>
    <property type="molecule type" value="Genomic_DNA"/>
</dbReference>
<reference evidence="2 3" key="1">
    <citation type="journal article" date="2010" name="J. Microbiol.">
        <title>Comparative analysis of the genomes of Bombyx mandarina and Bombyx mori nucleopolyhedroviruses.</title>
        <authorList>
            <person name="Xu Y.P."/>
            <person name="Ye Z.P."/>
            <person name="Niu C.Y."/>
            <person name="Bao Y.Y."/>
            <person name="Wang W.B."/>
            <person name="Shen W.D."/>
            <person name="Zhang C.X."/>
        </authorList>
    </citation>
    <scope>NUCLEOTIDE SEQUENCE [LARGE SCALE GENOMIC DNA]</scope>
    <source>
        <strain evidence="2">S1</strain>
    </source>
</reference>